<proteinExistence type="predicted"/>
<name>A0A919KJE0_9ACTN</name>
<feature type="region of interest" description="Disordered" evidence="1">
    <location>
        <begin position="1"/>
        <end position="65"/>
    </location>
</feature>
<feature type="compositionally biased region" description="Basic and acidic residues" evidence="1">
    <location>
        <begin position="32"/>
        <end position="50"/>
    </location>
</feature>
<reference evidence="3" key="1">
    <citation type="journal article" date="2014" name="Int. J. Syst. Evol. Microbiol.">
        <title>Complete genome sequence of Corynebacterium casei LMG S-19264T (=DSM 44701T), isolated from a smear-ripened cheese.</title>
        <authorList>
            <consortium name="US DOE Joint Genome Institute (JGI-PGF)"/>
            <person name="Walter F."/>
            <person name="Albersmeier A."/>
            <person name="Kalinowski J."/>
            <person name="Ruckert C."/>
        </authorList>
    </citation>
    <scope>NUCLEOTIDE SEQUENCE</scope>
    <source>
        <strain evidence="3">JCM 4646</strain>
    </source>
</reference>
<protein>
    <submittedName>
        <fullName evidence="3">Uncharacterized protein</fullName>
    </submittedName>
</protein>
<keyword evidence="2" id="KW-0812">Transmembrane</keyword>
<reference evidence="3" key="2">
    <citation type="submission" date="2020-09" db="EMBL/GenBank/DDBJ databases">
        <authorList>
            <person name="Sun Q."/>
            <person name="Ohkuma M."/>
        </authorList>
    </citation>
    <scope>NUCLEOTIDE SEQUENCE</scope>
    <source>
        <strain evidence="3">JCM 4646</strain>
    </source>
</reference>
<keyword evidence="2" id="KW-0472">Membrane</keyword>
<evidence type="ECO:0000256" key="2">
    <source>
        <dbReference type="SAM" id="Phobius"/>
    </source>
</evidence>
<evidence type="ECO:0000313" key="4">
    <source>
        <dbReference type="Proteomes" id="UP000617734"/>
    </source>
</evidence>
<dbReference type="AlphaFoldDB" id="A0A919KJE0"/>
<organism evidence="3 4">
    <name type="scientific">Kitasatospora indigofera</name>
    <dbReference type="NCBI Taxonomy" id="67307"/>
    <lineage>
        <taxon>Bacteria</taxon>
        <taxon>Bacillati</taxon>
        <taxon>Actinomycetota</taxon>
        <taxon>Actinomycetes</taxon>
        <taxon>Kitasatosporales</taxon>
        <taxon>Streptomycetaceae</taxon>
        <taxon>Kitasatospora</taxon>
    </lineage>
</organism>
<accession>A0A919KJE0</accession>
<sequence length="109" mass="11766">MPGGAAGRRPARFTPGRFASAGPHPMHIRNIRPREDRMTVDQRLPVDERPVPVSRPAETPECEASTCAGISTPESVELHTAWPGWVPLLVIAVMVVCCVGFAVGRIAGW</sequence>
<dbReference type="Proteomes" id="UP000617734">
    <property type="component" value="Unassembled WGS sequence"/>
</dbReference>
<keyword evidence="2" id="KW-1133">Transmembrane helix</keyword>
<feature type="transmembrane region" description="Helical" evidence="2">
    <location>
        <begin position="85"/>
        <end position="107"/>
    </location>
</feature>
<gene>
    <name evidence="3" type="ORF">GCM10018781_01150</name>
</gene>
<evidence type="ECO:0000313" key="3">
    <source>
        <dbReference type="EMBL" id="GHH58938.1"/>
    </source>
</evidence>
<evidence type="ECO:0000256" key="1">
    <source>
        <dbReference type="SAM" id="MobiDB-lite"/>
    </source>
</evidence>
<keyword evidence="4" id="KW-1185">Reference proteome</keyword>
<dbReference type="EMBL" id="BNBO01000001">
    <property type="protein sequence ID" value="GHH58938.1"/>
    <property type="molecule type" value="Genomic_DNA"/>
</dbReference>
<comment type="caution">
    <text evidence="3">The sequence shown here is derived from an EMBL/GenBank/DDBJ whole genome shotgun (WGS) entry which is preliminary data.</text>
</comment>